<evidence type="ECO:0000256" key="11">
    <source>
        <dbReference type="ARBA" id="ARBA00031158"/>
    </source>
</evidence>
<evidence type="ECO:0000256" key="14">
    <source>
        <dbReference type="ARBA" id="ARBA00048407"/>
    </source>
</evidence>
<keyword evidence="16" id="KW-1185">Reference proteome</keyword>
<evidence type="ECO:0000313" key="15">
    <source>
        <dbReference type="EMBL" id="MVP01935.1"/>
    </source>
</evidence>
<evidence type="ECO:0000256" key="12">
    <source>
        <dbReference type="ARBA" id="ARBA00032493"/>
    </source>
</evidence>
<dbReference type="GO" id="GO:0047091">
    <property type="term" value="F:L-lysine 6-monooxygenase (NADPH) activity"/>
    <property type="evidence" value="ECO:0007669"/>
    <property type="project" value="UniProtKB-EC"/>
</dbReference>
<comment type="catalytic activity">
    <reaction evidence="14">
        <text>L-lysine + NADPH + O2 = N(6)-hydroxy-L-lysine + NADP(+) + H2O</text>
        <dbReference type="Rhea" id="RHEA:23228"/>
        <dbReference type="ChEBI" id="CHEBI:15377"/>
        <dbReference type="ChEBI" id="CHEBI:15379"/>
        <dbReference type="ChEBI" id="CHEBI:32551"/>
        <dbReference type="ChEBI" id="CHEBI:57783"/>
        <dbReference type="ChEBI" id="CHEBI:57820"/>
        <dbReference type="ChEBI" id="CHEBI:58349"/>
        <dbReference type="EC" id="1.14.13.59"/>
    </reaction>
</comment>
<evidence type="ECO:0000256" key="4">
    <source>
        <dbReference type="ARBA" id="ARBA00013076"/>
    </source>
</evidence>
<evidence type="ECO:0000256" key="2">
    <source>
        <dbReference type="ARBA" id="ARBA00004924"/>
    </source>
</evidence>
<accession>A0A7X3FLN6</accession>
<comment type="pathway">
    <text evidence="2">Siderophore biosynthesis.</text>
</comment>
<dbReference type="OrthoDB" id="7527071at2"/>
<dbReference type="Proteomes" id="UP000490800">
    <property type="component" value="Unassembled WGS sequence"/>
</dbReference>
<name>A0A7X3FLN6_9BACL</name>
<organism evidence="15 16">
    <name type="scientific">Paenibacillus lutrae</name>
    <dbReference type="NCBI Taxonomy" id="2078573"/>
    <lineage>
        <taxon>Bacteria</taxon>
        <taxon>Bacillati</taxon>
        <taxon>Bacillota</taxon>
        <taxon>Bacilli</taxon>
        <taxon>Bacillales</taxon>
        <taxon>Paenibacillaceae</taxon>
        <taxon>Paenibacillus</taxon>
    </lineage>
</organism>
<evidence type="ECO:0000256" key="7">
    <source>
        <dbReference type="ARBA" id="ARBA00022827"/>
    </source>
</evidence>
<evidence type="ECO:0000256" key="9">
    <source>
        <dbReference type="ARBA" id="ARBA00023002"/>
    </source>
</evidence>
<evidence type="ECO:0000256" key="10">
    <source>
        <dbReference type="ARBA" id="ARBA00029939"/>
    </source>
</evidence>
<dbReference type="PANTHER" id="PTHR42802:SF1">
    <property type="entry name" value="L-ORNITHINE N(5)-MONOOXYGENASE"/>
    <property type="match status" value="1"/>
</dbReference>
<reference evidence="15 16" key="1">
    <citation type="journal article" date="2019" name="Microorganisms">
        <title>Paenibacillus lutrae sp. nov., A Chitinolytic Species Isolated from A River Otter in Castril Natural Park, Granada, Spain.</title>
        <authorList>
            <person name="Rodriguez M."/>
            <person name="Reina J.C."/>
            <person name="Bejar V."/>
            <person name="Llamas I."/>
        </authorList>
    </citation>
    <scope>NUCLEOTIDE SEQUENCE [LARGE SCALE GENOMIC DNA]</scope>
    <source>
        <strain evidence="15 16">N10</strain>
    </source>
</reference>
<evidence type="ECO:0000256" key="13">
    <source>
        <dbReference type="ARBA" id="ARBA00032738"/>
    </source>
</evidence>
<keyword evidence="15" id="KW-0503">Monooxygenase</keyword>
<keyword evidence="6" id="KW-0285">Flavoprotein</keyword>
<dbReference type="InterPro" id="IPR025700">
    <property type="entry name" value="Lys/Orn_oxygenase"/>
</dbReference>
<protein>
    <recommendedName>
        <fullName evidence="5">L-lysine N6-monooxygenase MbtG</fullName>
        <ecNumber evidence="4">1.14.13.59</ecNumber>
    </recommendedName>
    <alternativeName>
        <fullName evidence="13">Lysine 6-N-hydroxylase</fullName>
    </alternativeName>
    <alternativeName>
        <fullName evidence="12">Lysine N6-hydroxylase</fullName>
    </alternativeName>
    <alternativeName>
        <fullName evidence="10">Lysine-N-oxygenase</fullName>
    </alternativeName>
    <alternativeName>
        <fullName evidence="11">Mycobactin synthase protein G</fullName>
    </alternativeName>
</protein>
<evidence type="ECO:0000256" key="6">
    <source>
        <dbReference type="ARBA" id="ARBA00022630"/>
    </source>
</evidence>
<keyword evidence="8" id="KW-0521">NADP</keyword>
<dbReference type="EMBL" id="RHLK01000016">
    <property type="protein sequence ID" value="MVP01935.1"/>
    <property type="molecule type" value="Genomic_DNA"/>
</dbReference>
<dbReference type="PANTHER" id="PTHR42802">
    <property type="entry name" value="MONOOXYGENASE"/>
    <property type="match status" value="1"/>
</dbReference>
<proteinExistence type="inferred from homology"/>
<evidence type="ECO:0000256" key="3">
    <source>
        <dbReference type="ARBA" id="ARBA00007588"/>
    </source>
</evidence>
<comment type="cofactor">
    <cofactor evidence="1">
        <name>FAD</name>
        <dbReference type="ChEBI" id="CHEBI:57692"/>
    </cofactor>
</comment>
<dbReference type="InterPro" id="IPR036188">
    <property type="entry name" value="FAD/NAD-bd_sf"/>
</dbReference>
<comment type="caution">
    <text evidence="15">The sequence shown here is derived from an EMBL/GenBank/DDBJ whole genome shotgun (WGS) entry which is preliminary data.</text>
</comment>
<dbReference type="EC" id="1.14.13.59" evidence="4"/>
<comment type="similarity">
    <text evidence="3">Belongs to the lysine N(6)-hydroxylase/L-ornithine N(5)-oxygenase family.</text>
</comment>
<sequence length="473" mass="53157">MRSERKEEVQGQVLRTAAADKEIRLHAQAEGAARLPESVLYDVLGIGIGPFNLGLAALLQKTPRIQSLFVDQKTRFDWHAGMLIEGTTLQVPFFADLVTMADPTNPLSFLNYLHEQGRHYAFYFLEKFHIPRREYNEYCRWAAGKLPSCQFGMEARDVRLDSSGSESVFEVDVYDTASGETRTYRTRNLALGVGSVPSVGERFRTHLGESVFHSADFMNKLEQCRRAKSVTVIGSGQSAGEIFLRLLQEQEACGYRLDWFTRSAGFFPMEYSKLGLEHFSPDYTNYFYQLPQAVKDEIREGQALLYKGISAATIADIYDALYEASVGGKELAVRLLASTEVRNIKPVSGEKSEQVRLTCRHLIQDEHFTHDSDVVIFATGYTHTIPRCLGSLQDLIRWDSAGRYEVGGDYKLALKEELANSIYIQNGELHTHGVGAPDLGLGAHRNSVIINSLAGETVYPVRERNVFQQFGIR</sequence>
<evidence type="ECO:0000256" key="1">
    <source>
        <dbReference type="ARBA" id="ARBA00001974"/>
    </source>
</evidence>
<evidence type="ECO:0000256" key="8">
    <source>
        <dbReference type="ARBA" id="ARBA00022857"/>
    </source>
</evidence>
<gene>
    <name evidence="15" type="ORF">EDM21_20875</name>
</gene>
<evidence type="ECO:0000256" key="5">
    <source>
        <dbReference type="ARBA" id="ARBA00016406"/>
    </source>
</evidence>
<keyword evidence="9" id="KW-0560">Oxidoreductase</keyword>
<dbReference type="Gene3D" id="3.50.50.60">
    <property type="entry name" value="FAD/NAD(P)-binding domain"/>
    <property type="match status" value="1"/>
</dbReference>
<dbReference type="Pfam" id="PF13434">
    <property type="entry name" value="Lys_Orn_oxgnase"/>
    <property type="match status" value="1"/>
</dbReference>
<dbReference type="AlphaFoldDB" id="A0A7X3FLN6"/>
<evidence type="ECO:0000313" key="16">
    <source>
        <dbReference type="Proteomes" id="UP000490800"/>
    </source>
</evidence>
<dbReference type="SUPFAM" id="SSF51905">
    <property type="entry name" value="FAD/NAD(P)-binding domain"/>
    <property type="match status" value="1"/>
</dbReference>
<keyword evidence="7" id="KW-0274">FAD</keyword>
<dbReference type="RefSeq" id="WP_157338345.1">
    <property type="nucleotide sequence ID" value="NZ_RHLK01000016.1"/>
</dbReference>